<dbReference type="EMBL" id="JBHSMI010000026">
    <property type="protein sequence ID" value="MFC5404315.1"/>
    <property type="molecule type" value="Genomic_DNA"/>
</dbReference>
<reference evidence="2" key="1">
    <citation type="journal article" date="2019" name="Int. J. Syst. Evol. Microbiol.">
        <title>The Global Catalogue of Microorganisms (GCM) 10K type strain sequencing project: providing services to taxonomists for standard genome sequencing and annotation.</title>
        <authorList>
            <consortium name="The Broad Institute Genomics Platform"/>
            <consortium name="The Broad Institute Genome Sequencing Center for Infectious Disease"/>
            <person name="Wu L."/>
            <person name="Ma J."/>
        </authorList>
    </citation>
    <scope>NUCLEOTIDE SEQUENCE [LARGE SCALE GENOMIC DNA]</scope>
    <source>
        <strain evidence="2">CGMCC 1.18575</strain>
    </source>
</reference>
<organism evidence="1 2">
    <name type="scientific">Cohnella soli</name>
    <dbReference type="NCBI Taxonomy" id="425005"/>
    <lineage>
        <taxon>Bacteria</taxon>
        <taxon>Bacillati</taxon>
        <taxon>Bacillota</taxon>
        <taxon>Bacilli</taxon>
        <taxon>Bacillales</taxon>
        <taxon>Paenibacillaceae</taxon>
        <taxon>Cohnella</taxon>
    </lineage>
</organism>
<evidence type="ECO:0000313" key="1">
    <source>
        <dbReference type="EMBL" id="MFC5404315.1"/>
    </source>
</evidence>
<name>A0ABW0HVK1_9BACL</name>
<accession>A0ABW0HVK1</accession>
<protein>
    <submittedName>
        <fullName evidence="1">Uncharacterized protein</fullName>
    </submittedName>
</protein>
<proteinExistence type="predicted"/>
<comment type="caution">
    <text evidence="1">The sequence shown here is derived from an EMBL/GenBank/DDBJ whole genome shotgun (WGS) entry which is preliminary data.</text>
</comment>
<gene>
    <name evidence="1" type="ORF">ACFPOF_16370</name>
</gene>
<dbReference type="RefSeq" id="WP_378134520.1">
    <property type="nucleotide sequence ID" value="NZ_JBHSMI010000026.1"/>
</dbReference>
<keyword evidence="2" id="KW-1185">Reference proteome</keyword>
<dbReference type="Proteomes" id="UP001596113">
    <property type="component" value="Unassembled WGS sequence"/>
</dbReference>
<evidence type="ECO:0000313" key="2">
    <source>
        <dbReference type="Proteomes" id="UP001596113"/>
    </source>
</evidence>
<sequence length="249" mass="28757">MAALLHKDRIFMLIKFQDNKDHLLSLQEGNIWMNNGQYFIDREKEDGAQGIGDRYELSAVLNDVSLRFYEEGTDTLVLEGEAGRVTYTDKAITKKPIFCMTHVSHDSLKIVKELEDSVDCSIDFGEADIDKIVENFGKYALIINPQAFMERIKESFAKQDIRFVADKVIYEDFQVNQKQRLEDYNQGNPSLFFYKDNAFKHQREYRIAVINRDTDTAFSPNIGKLSDMSTIVETKDLFGGKFMLNISQK</sequence>